<dbReference type="Proteomes" id="UP001551482">
    <property type="component" value="Unassembled WGS sequence"/>
</dbReference>
<feature type="domain" description="PKD" evidence="1">
    <location>
        <begin position="465"/>
        <end position="517"/>
    </location>
</feature>
<evidence type="ECO:0000313" key="2">
    <source>
        <dbReference type="EMBL" id="MEU8132528.1"/>
    </source>
</evidence>
<dbReference type="Pfam" id="PF08310">
    <property type="entry name" value="LGFP"/>
    <property type="match status" value="5"/>
</dbReference>
<dbReference type="InterPro" id="IPR013783">
    <property type="entry name" value="Ig-like_fold"/>
</dbReference>
<name>A0ABV3D9W0_9ACTN</name>
<dbReference type="CDD" id="cd00146">
    <property type="entry name" value="PKD"/>
    <property type="match status" value="1"/>
</dbReference>
<dbReference type="Pfam" id="PF07995">
    <property type="entry name" value="GSDH"/>
    <property type="match status" value="1"/>
</dbReference>
<comment type="caution">
    <text evidence="2">The sequence shown here is derived from an EMBL/GenBank/DDBJ whole genome shotgun (WGS) entry which is preliminary data.</text>
</comment>
<dbReference type="PANTHER" id="PTHR19328">
    <property type="entry name" value="HEDGEHOG-INTERACTING PROTEIN"/>
    <property type="match status" value="1"/>
</dbReference>
<dbReference type="InterPro" id="IPR000601">
    <property type="entry name" value="PKD_dom"/>
</dbReference>
<gene>
    <name evidence="2" type="ORF">AB0C36_03380</name>
</gene>
<dbReference type="InterPro" id="IPR011042">
    <property type="entry name" value="6-blade_b-propeller_TolB-like"/>
</dbReference>
<dbReference type="InterPro" id="IPR011041">
    <property type="entry name" value="Quinoprot_gluc/sorb_DH_b-prop"/>
</dbReference>
<evidence type="ECO:0000313" key="3">
    <source>
        <dbReference type="Proteomes" id="UP001551482"/>
    </source>
</evidence>
<dbReference type="PANTHER" id="PTHR19328:SF13">
    <property type="entry name" value="HIPL1 PROTEIN"/>
    <property type="match status" value="1"/>
</dbReference>
<dbReference type="RefSeq" id="WP_358348495.1">
    <property type="nucleotide sequence ID" value="NZ_JBEZFP010000005.1"/>
</dbReference>
<dbReference type="InterPro" id="IPR022409">
    <property type="entry name" value="PKD/Chitinase_dom"/>
</dbReference>
<proteinExistence type="predicted"/>
<dbReference type="Gene3D" id="2.120.10.30">
    <property type="entry name" value="TolB, C-terminal domain"/>
    <property type="match status" value="1"/>
</dbReference>
<dbReference type="InterPro" id="IPR013207">
    <property type="entry name" value="LGFP"/>
</dbReference>
<dbReference type="Pfam" id="PF18911">
    <property type="entry name" value="PKD_4"/>
    <property type="match status" value="1"/>
</dbReference>
<sequence>MDAKPADISAARAVRPVRAVWPVRAVRPVRAVLTVLLAALLAIPLVVLRGGGTASAAPALPVGFQLRDMPTGQSELLTDFAWTPDGGYFTTGKNGRVAWVSSAGAARTVAQLPVTTEQDLGLVGLAVAHDYNTSRTIYTSRVVTVDGVWHLRLESWTVTGTGTGTGTGAGSGTGEPSGLTNPRVLIDLVANAHTHTITTIIAAPDGTLWVSIGDSADYRFVDPLAFRAQDLSGGYGKLIHMYPDGRGVPDNPFYDAANPTSWRSRIHAYGFRSPFRFSLDPATGAPVLGDVGFFTWEEVNLIRPGSNYGWPCREGNAPSPGYADLDACRGVGGAKPLWTYVHGPQGTAVTGGVVYTGSSYPAAYRGAYFFGDYSSNRLYTLKYDAAGNLTRPPEAGGFGTGIGAPVKFGTAVNGDIVYADIVGAKLRRLVYAPGNRAPTAQATTTTDAATRTVTFDGGGSTDLDGDPLTYTWEFGDGTGATGLRVSHTYAAPGTSPLTARLTVRDPSGAANTVEVTVVPANNAPVLTLTTPPPGTVFKVGDPVHLTASATDAESGPLAIRWTSTILHCSGPYCHDHVGTSFDGPAYAVPFTDHGDNTSLVVTASATDGDGVVASTTYTAKPKLRTLTIAGTTPAAVTVNAMAVRSVPLTVGARVTVIAPEVAVDGVATFASWADGGSRSRELVMPDGDVTLTTNYLTPIDRRYATDAAFRTLLGAPTGPETGDAALRHRDFAGGRAYWTPATGVHEVHGMILGNYLAGGGAPVFGAPLTDETRTPDGVGRFNHFANGASSYWTPGTGAHLVYGAIRSKWAALGWERGPNGYPTTDEATTRSGAGRYNNFQNGAVYWKSSTGARSVYGAIFTKYGQFGWDGGILGFPTTDETPTADGRGRANTFEGGAVLWSPATGAHEVHGLIRTRWTARGAERSYLGYPTSDEYAVPGGRRSDFQFGYIVWTAATGAVVDRRY</sequence>
<dbReference type="InterPro" id="IPR035986">
    <property type="entry name" value="PKD_dom_sf"/>
</dbReference>
<protein>
    <submittedName>
        <fullName evidence="2">PQQ-dependent sugar dehydrogenase</fullName>
    </submittedName>
</protein>
<keyword evidence="3" id="KW-1185">Reference proteome</keyword>
<evidence type="ECO:0000259" key="1">
    <source>
        <dbReference type="PROSITE" id="PS50093"/>
    </source>
</evidence>
<dbReference type="Gene3D" id="2.60.40.10">
    <property type="entry name" value="Immunoglobulins"/>
    <property type="match status" value="1"/>
</dbReference>
<accession>A0ABV3D9W0</accession>
<dbReference type="EMBL" id="JBEZFP010000005">
    <property type="protein sequence ID" value="MEU8132528.1"/>
    <property type="molecule type" value="Genomic_DNA"/>
</dbReference>
<dbReference type="PROSITE" id="PS50093">
    <property type="entry name" value="PKD"/>
    <property type="match status" value="1"/>
</dbReference>
<dbReference type="SMART" id="SM00089">
    <property type="entry name" value="PKD"/>
    <property type="match status" value="1"/>
</dbReference>
<organism evidence="2 3">
    <name type="scientific">Streptodolium elevatio</name>
    <dbReference type="NCBI Taxonomy" id="3157996"/>
    <lineage>
        <taxon>Bacteria</taxon>
        <taxon>Bacillati</taxon>
        <taxon>Actinomycetota</taxon>
        <taxon>Actinomycetes</taxon>
        <taxon>Kitasatosporales</taxon>
        <taxon>Streptomycetaceae</taxon>
        <taxon>Streptodolium</taxon>
    </lineage>
</organism>
<dbReference type="SUPFAM" id="SSF50952">
    <property type="entry name" value="Soluble quinoprotein glucose dehydrogenase"/>
    <property type="match status" value="1"/>
</dbReference>
<dbReference type="InterPro" id="IPR012938">
    <property type="entry name" value="Glc/Sorbosone_DH"/>
</dbReference>
<reference evidence="2 3" key="1">
    <citation type="submission" date="2024-06" db="EMBL/GenBank/DDBJ databases">
        <title>The Natural Products Discovery Center: Release of the First 8490 Sequenced Strains for Exploring Actinobacteria Biosynthetic Diversity.</title>
        <authorList>
            <person name="Kalkreuter E."/>
            <person name="Kautsar S.A."/>
            <person name="Yang D."/>
            <person name="Bader C.D."/>
            <person name="Teijaro C.N."/>
            <person name="Fluegel L."/>
            <person name="Davis C.M."/>
            <person name="Simpson J.R."/>
            <person name="Lauterbach L."/>
            <person name="Steele A.D."/>
            <person name="Gui C."/>
            <person name="Meng S."/>
            <person name="Li G."/>
            <person name="Viehrig K."/>
            <person name="Ye F."/>
            <person name="Su P."/>
            <person name="Kiefer A.F."/>
            <person name="Nichols A."/>
            <person name="Cepeda A.J."/>
            <person name="Yan W."/>
            <person name="Fan B."/>
            <person name="Jiang Y."/>
            <person name="Adhikari A."/>
            <person name="Zheng C.-J."/>
            <person name="Schuster L."/>
            <person name="Cowan T.M."/>
            <person name="Smanski M.J."/>
            <person name="Chevrette M.G."/>
            <person name="De Carvalho L.P.S."/>
            <person name="Shen B."/>
        </authorList>
    </citation>
    <scope>NUCLEOTIDE SEQUENCE [LARGE SCALE GENOMIC DNA]</scope>
    <source>
        <strain evidence="2 3">NPDC048946</strain>
    </source>
</reference>
<dbReference type="SUPFAM" id="SSF49299">
    <property type="entry name" value="PKD domain"/>
    <property type="match status" value="1"/>
</dbReference>